<feature type="signal peptide" evidence="1">
    <location>
        <begin position="1"/>
        <end position="20"/>
    </location>
</feature>
<organism evidence="3 4">
    <name type="scientific">Kingella pumchi</name>
    <dbReference type="NCBI Taxonomy" id="2779506"/>
    <lineage>
        <taxon>Bacteria</taxon>
        <taxon>Pseudomonadati</taxon>
        <taxon>Pseudomonadota</taxon>
        <taxon>Betaproteobacteria</taxon>
        <taxon>Neisseriales</taxon>
        <taxon>Neisseriaceae</taxon>
        <taxon>Kingella</taxon>
    </lineage>
</organism>
<sequence>MSKTAYGFLLAVALCGSAAAESLTEKRFDQMGGGRLETENFSESKLSLPAVPDPADPEWLDIYVSPTFRGKPRILLSSITTAADGSVRYLLNNRSAAGYDNISAEGLLCVTGNKLLGSEGAKLKTFAYADLEGRRWITPRQSDWKVIGGKINGSDPVRRELYIALCIDGRAKNDQALRQRVAEQIGTRHQREYSK</sequence>
<gene>
    <name evidence="3" type="ORF">MB824_02655</name>
</gene>
<keyword evidence="1" id="KW-0732">Signal</keyword>
<evidence type="ECO:0000313" key="4">
    <source>
        <dbReference type="Proteomes" id="UP001298424"/>
    </source>
</evidence>
<comment type="caution">
    <text evidence="3">The sequence shown here is derived from an EMBL/GenBank/DDBJ whole genome shotgun (WGS) entry which is preliminary data.</text>
</comment>
<evidence type="ECO:0000259" key="2">
    <source>
        <dbReference type="Pfam" id="PF08750"/>
    </source>
</evidence>
<dbReference type="InterPro" id="IPR014861">
    <property type="entry name" value="CNP1-like_dom"/>
</dbReference>
<name>A0ABS9NLK0_9NEIS</name>
<feature type="domain" description="CNP1-like uncharacterised" evidence="2">
    <location>
        <begin position="38"/>
        <end position="174"/>
    </location>
</feature>
<dbReference type="Pfam" id="PF08750">
    <property type="entry name" value="CNP1"/>
    <property type="match status" value="1"/>
</dbReference>
<evidence type="ECO:0000256" key="1">
    <source>
        <dbReference type="SAM" id="SignalP"/>
    </source>
</evidence>
<dbReference type="RefSeq" id="WP_238745712.1">
    <property type="nucleotide sequence ID" value="NZ_JAKOOW010000008.1"/>
</dbReference>
<accession>A0ABS9NLK0</accession>
<protein>
    <submittedName>
        <fullName evidence="3">CNP1-like family protein</fullName>
    </submittedName>
</protein>
<reference evidence="3 4" key="1">
    <citation type="submission" date="2022-02" db="EMBL/GenBank/DDBJ databases">
        <title>Genome sequence data of Kingella unionensis sp. nov. strain CICC 24913 (CCUG 75125).</title>
        <authorList>
            <person name="Xiao M."/>
        </authorList>
    </citation>
    <scope>NUCLEOTIDE SEQUENCE [LARGE SCALE GENOMIC DNA]</scope>
    <source>
        <strain evidence="3 4">CICC 24913</strain>
    </source>
</reference>
<dbReference type="EMBL" id="JAKOOW010000008">
    <property type="protein sequence ID" value="MCG6503395.1"/>
    <property type="molecule type" value="Genomic_DNA"/>
</dbReference>
<proteinExistence type="predicted"/>
<keyword evidence="4" id="KW-1185">Reference proteome</keyword>
<evidence type="ECO:0000313" key="3">
    <source>
        <dbReference type="EMBL" id="MCG6503395.1"/>
    </source>
</evidence>
<feature type="chain" id="PRO_5046073470" evidence="1">
    <location>
        <begin position="21"/>
        <end position="195"/>
    </location>
</feature>
<dbReference type="Proteomes" id="UP001298424">
    <property type="component" value="Unassembled WGS sequence"/>
</dbReference>